<dbReference type="Proteomes" id="UP001589610">
    <property type="component" value="Unassembled WGS sequence"/>
</dbReference>
<proteinExistence type="predicted"/>
<comment type="caution">
    <text evidence="2">The sequence shown here is derived from an EMBL/GenBank/DDBJ whole genome shotgun (WGS) entry which is preliminary data.</text>
</comment>
<organism evidence="2 3">
    <name type="scientific">Streptosporangium vulgare</name>
    <dbReference type="NCBI Taxonomy" id="46190"/>
    <lineage>
        <taxon>Bacteria</taxon>
        <taxon>Bacillati</taxon>
        <taxon>Actinomycetota</taxon>
        <taxon>Actinomycetes</taxon>
        <taxon>Streptosporangiales</taxon>
        <taxon>Streptosporangiaceae</taxon>
        <taxon>Streptosporangium</taxon>
    </lineage>
</organism>
<evidence type="ECO:0000313" key="3">
    <source>
        <dbReference type="Proteomes" id="UP001589610"/>
    </source>
</evidence>
<dbReference type="PANTHER" id="PTHR40763">
    <property type="entry name" value="MEMBRANE PROTEIN-RELATED"/>
    <property type="match status" value="1"/>
</dbReference>
<gene>
    <name evidence="2" type="ORF">ACFFRH_11825</name>
</gene>
<dbReference type="EMBL" id="JBHMBS010000004">
    <property type="protein sequence ID" value="MFB9676176.1"/>
    <property type="molecule type" value="Genomic_DNA"/>
</dbReference>
<dbReference type="InterPro" id="IPR012551">
    <property type="entry name" value="DUF1707_SHOCT-like"/>
</dbReference>
<accession>A0ABV5TAR9</accession>
<name>A0ABV5TAR9_9ACTN</name>
<sequence>MEPRTRVSGRERDRVVHRLQQAFADGRLGPGEMEERLERALTATSHGDLLPAVADLPDDLDAPDDVVRLTPTAGRVKRSGDWRVPRLLRVESEYGRVRLDLSRALVRYPEIDIELRLAYGSATIVLPPGATANTDGVRIGWGSVTCGAPGRPRPGGIHVRITGELEYGRLRVRPSRGWLGTRR</sequence>
<protein>
    <submittedName>
        <fullName evidence="2">DUF1707 domain-containing protein</fullName>
    </submittedName>
</protein>
<dbReference type="Pfam" id="PF08044">
    <property type="entry name" value="DUF1707"/>
    <property type="match status" value="1"/>
</dbReference>
<dbReference type="RefSeq" id="WP_344747029.1">
    <property type="nucleotide sequence ID" value="NZ_BAAAWW010000114.1"/>
</dbReference>
<dbReference type="PANTHER" id="PTHR40763:SF5">
    <property type="entry name" value="MEMBRANE PROTEIN"/>
    <property type="match status" value="1"/>
</dbReference>
<feature type="domain" description="DUF1707" evidence="1">
    <location>
        <begin position="5"/>
        <end position="57"/>
    </location>
</feature>
<evidence type="ECO:0000259" key="1">
    <source>
        <dbReference type="Pfam" id="PF08044"/>
    </source>
</evidence>
<evidence type="ECO:0000313" key="2">
    <source>
        <dbReference type="EMBL" id="MFB9676176.1"/>
    </source>
</evidence>
<reference evidence="2 3" key="1">
    <citation type="submission" date="2024-09" db="EMBL/GenBank/DDBJ databases">
        <authorList>
            <person name="Sun Q."/>
            <person name="Mori K."/>
        </authorList>
    </citation>
    <scope>NUCLEOTIDE SEQUENCE [LARGE SCALE GENOMIC DNA]</scope>
    <source>
        <strain evidence="2 3">JCM 3028</strain>
    </source>
</reference>
<keyword evidence="3" id="KW-1185">Reference proteome</keyword>